<evidence type="ECO:0000256" key="10">
    <source>
        <dbReference type="RuleBase" id="RU364125"/>
    </source>
</evidence>
<dbReference type="Pfam" id="PF03748">
    <property type="entry name" value="FliL"/>
    <property type="match status" value="1"/>
</dbReference>
<evidence type="ECO:0000256" key="5">
    <source>
        <dbReference type="ARBA" id="ARBA00022500"/>
    </source>
</evidence>
<evidence type="ECO:0000256" key="6">
    <source>
        <dbReference type="ARBA" id="ARBA00022692"/>
    </source>
</evidence>
<keyword evidence="11" id="KW-0966">Cell projection</keyword>
<keyword evidence="11" id="KW-0282">Flagellum</keyword>
<keyword evidence="5 10" id="KW-0145">Chemotaxis</keyword>
<evidence type="ECO:0000256" key="1">
    <source>
        <dbReference type="ARBA" id="ARBA00002254"/>
    </source>
</evidence>
<accession>A0ABV3XRH8</accession>
<dbReference type="InterPro" id="IPR005503">
    <property type="entry name" value="FliL"/>
</dbReference>
<evidence type="ECO:0000256" key="9">
    <source>
        <dbReference type="ARBA" id="ARBA00023136"/>
    </source>
</evidence>
<sequence>MTDATADTAPRSPRRGLLLGLVLAATLGAAAFAATYLGLVTLPLAAVGHGGTASAAGDGKADLPAFVPVDPLIVSLGPAASARHLRFEAELQVDPAHAGEVRHLLPRILDLFNSYLRAVELAELENPAALIRLRAQMLRRVQLIAGDGRVQDLLITEFVLN</sequence>
<evidence type="ECO:0000256" key="3">
    <source>
        <dbReference type="ARBA" id="ARBA00008281"/>
    </source>
</evidence>
<keyword evidence="12" id="KW-1185">Reference proteome</keyword>
<keyword evidence="9 10" id="KW-0472">Membrane</keyword>
<reference evidence="11 12" key="1">
    <citation type="submission" date="2024-06" db="EMBL/GenBank/DDBJ databases">
        <title>Genome of Rhodovulum iodosum, a marine photoferrotroph.</title>
        <authorList>
            <person name="Bianchini G."/>
            <person name="Nikeleit V."/>
            <person name="Kappler A."/>
            <person name="Bryce C."/>
            <person name="Sanchez-Baracaldo P."/>
        </authorList>
    </citation>
    <scope>NUCLEOTIDE SEQUENCE [LARGE SCALE GENOMIC DNA]</scope>
    <source>
        <strain evidence="11 12">UT/N1</strain>
    </source>
</reference>
<keyword evidence="8" id="KW-1133">Transmembrane helix</keyword>
<comment type="subcellular location">
    <subcellularLocation>
        <location evidence="10">Cell inner membrane</location>
    </subcellularLocation>
    <subcellularLocation>
        <location evidence="2">Cell membrane</location>
        <topology evidence="2">Single-pass membrane protein</topology>
    </subcellularLocation>
</comment>
<comment type="similarity">
    <text evidence="3 10">Belongs to the FliL family.</text>
</comment>
<name>A0ABV3XRH8_9RHOB</name>
<comment type="function">
    <text evidence="1 10">Controls the rotational direction of flagella during chemotaxis.</text>
</comment>
<evidence type="ECO:0000256" key="7">
    <source>
        <dbReference type="ARBA" id="ARBA00022779"/>
    </source>
</evidence>
<gene>
    <name evidence="11" type="ORF">Ga0609869_001276</name>
</gene>
<keyword evidence="4" id="KW-1003">Cell membrane</keyword>
<evidence type="ECO:0000313" key="11">
    <source>
        <dbReference type="EMBL" id="MEX5727923.1"/>
    </source>
</evidence>
<dbReference type="RefSeq" id="WP_125408271.1">
    <property type="nucleotide sequence ID" value="NZ_JBEHHI010000001.1"/>
</dbReference>
<comment type="caution">
    <text evidence="11">The sequence shown here is derived from an EMBL/GenBank/DDBJ whole genome shotgun (WGS) entry which is preliminary data.</text>
</comment>
<evidence type="ECO:0000256" key="8">
    <source>
        <dbReference type="ARBA" id="ARBA00022989"/>
    </source>
</evidence>
<evidence type="ECO:0000313" key="12">
    <source>
        <dbReference type="Proteomes" id="UP001560019"/>
    </source>
</evidence>
<keyword evidence="11" id="KW-0969">Cilium</keyword>
<organism evidence="11 12">
    <name type="scientific">Rhodovulum iodosum</name>
    <dbReference type="NCBI Taxonomy" id="68291"/>
    <lineage>
        <taxon>Bacteria</taxon>
        <taxon>Pseudomonadati</taxon>
        <taxon>Pseudomonadota</taxon>
        <taxon>Alphaproteobacteria</taxon>
        <taxon>Rhodobacterales</taxon>
        <taxon>Paracoccaceae</taxon>
        <taxon>Rhodovulum</taxon>
    </lineage>
</organism>
<dbReference type="EMBL" id="JBEHHI010000001">
    <property type="protein sequence ID" value="MEX5727923.1"/>
    <property type="molecule type" value="Genomic_DNA"/>
</dbReference>
<dbReference type="Proteomes" id="UP001560019">
    <property type="component" value="Unassembled WGS sequence"/>
</dbReference>
<keyword evidence="10" id="KW-0997">Cell inner membrane</keyword>
<proteinExistence type="inferred from homology"/>
<keyword evidence="7 10" id="KW-0283">Flagellar rotation</keyword>
<evidence type="ECO:0000256" key="2">
    <source>
        <dbReference type="ARBA" id="ARBA00004162"/>
    </source>
</evidence>
<protein>
    <recommendedName>
        <fullName evidence="10">Flagellar protein FliL</fullName>
    </recommendedName>
</protein>
<evidence type="ECO:0000256" key="4">
    <source>
        <dbReference type="ARBA" id="ARBA00022475"/>
    </source>
</evidence>
<keyword evidence="6" id="KW-0812">Transmembrane</keyword>